<evidence type="ECO:0000259" key="2">
    <source>
        <dbReference type="Pfam" id="PF03551"/>
    </source>
</evidence>
<feature type="transmembrane region" description="Helical" evidence="1">
    <location>
        <begin position="22"/>
        <end position="41"/>
    </location>
</feature>
<dbReference type="KEGG" id="kbs:EPA93_46810"/>
<keyword evidence="1" id="KW-0472">Membrane</keyword>
<evidence type="ECO:0000313" key="3">
    <source>
        <dbReference type="EMBL" id="QBD83080.1"/>
    </source>
</evidence>
<gene>
    <name evidence="3" type="ORF">EPA93_46810</name>
</gene>
<name>A0A4P6K5D8_KTERU</name>
<dbReference type="OrthoDB" id="2374094at2"/>
<organism evidence="3 4">
    <name type="scientific">Ktedonosporobacter rubrisoli</name>
    <dbReference type="NCBI Taxonomy" id="2509675"/>
    <lineage>
        <taxon>Bacteria</taxon>
        <taxon>Bacillati</taxon>
        <taxon>Chloroflexota</taxon>
        <taxon>Ktedonobacteria</taxon>
        <taxon>Ktedonobacterales</taxon>
        <taxon>Ktedonosporobacteraceae</taxon>
        <taxon>Ktedonosporobacter</taxon>
    </lineage>
</organism>
<reference evidence="3 4" key="1">
    <citation type="submission" date="2019-01" db="EMBL/GenBank/DDBJ databases">
        <title>Ktedonosporobacter rubrisoli SCAWS-G2.</title>
        <authorList>
            <person name="Huang Y."/>
            <person name="Yan B."/>
        </authorList>
    </citation>
    <scope>NUCLEOTIDE SEQUENCE [LARGE SCALE GENOMIC DNA]</scope>
    <source>
        <strain evidence="3 4">SCAWS-G2</strain>
    </source>
</reference>
<dbReference type="Pfam" id="PF03551">
    <property type="entry name" value="PadR"/>
    <property type="match status" value="1"/>
</dbReference>
<dbReference type="SUPFAM" id="SSF46785">
    <property type="entry name" value="Winged helix' DNA-binding domain"/>
    <property type="match status" value="1"/>
</dbReference>
<evidence type="ECO:0000313" key="4">
    <source>
        <dbReference type="Proteomes" id="UP000290365"/>
    </source>
</evidence>
<dbReference type="EMBL" id="CP035758">
    <property type="protein sequence ID" value="QBD83080.1"/>
    <property type="molecule type" value="Genomic_DNA"/>
</dbReference>
<dbReference type="Gene3D" id="1.10.10.10">
    <property type="entry name" value="Winged helix-like DNA-binding domain superfamily/Winged helix DNA-binding domain"/>
    <property type="match status" value="1"/>
</dbReference>
<dbReference type="InterPro" id="IPR005149">
    <property type="entry name" value="Tscrpt_reg_PadR_N"/>
</dbReference>
<keyword evidence="1" id="KW-0812">Transmembrane</keyword>
<keyword evidence="1" id="KW-1133">Transmembrane helix</keyword>
<accession>A0A4P6K5D8</accession>
<feature type="domain" description="Transcription regulator PadR N-terminal" evidence="2">
    <location>
        <begin position="36"/>
        <end position="105"/>
    </location>
</feature>
<dbReference type="Proteomes" id="UP000290365">
    <property type="component" value="Chromosome"/>
</dbReference>
<dbReference type="AlphaFoldDB" id="A0A4P6K5D8"/>
<evidence type="ECO:0000256" key="1">
    <source>
        <dbReference type="SAM" id="Phobius"/>
    </source>
</evidence>
<dbReference type="InterPro" id="IPR036390">
    <property type="entry name" value="WH_DNA-bd_sf"/>
</dbReference>
<proteinExistence type="predicted"/>
<keyword evidence="4" id="KW-1185">Reference proteome</keyword>
<dbReference type="InterPro" id="IPR036388">
    <property type="entry name" value="WH-like_DNA-bd_sf"/>
</dbReference>
<sequence>MHTQALYYQAKLFLLLSAKESYMYEFIILSLLMVFPGINGYSMTKIANDAIGPWVKISNGTLYPLLTKLEQLGLIERVNPENAQKQQDRHSHAFVITETGKQRFHQLMMETTANLGDYQRLFYLKMMFMNLLNSDERLFLFDHYINYCQMSLLHCRTEARDFERGMKTRTAQDRFDHQTAFMLMQHKEKTWQAEADWAQGLRNQLKAQAETKAAILSREREDQNLAFSFQPVEEKFIKPIDED</sequence>
<protein>
    <submittedName>
        <fullName evidence="3">PadR family transcriptional regulator</fullName>
    </submittedName>
</protein>